<dbReference type="EMBL" id="JAFFGZ010000006">
    <property type="protein sequence ID" value="KAK4642891.1"/>
    <property type="molecule type" value="Genomic_DNA"/>
</dbReference>
<protein>
    <recommendedName>
        <fullName evidence="6">TMEM205-like domain-containing protein</fullName>
    </recommendedName>
</protein>
<dbReference type="PANTHER" id="PTHR23241">
    <property type="entry name" value="LATE EMBRYOGENESIS ABUNDANT PLANTS LEA-RELATED"/>
    <property type="match status" value="1"/>
</dbReference>
<feature type="domain" description="TMEM205-like" evidence="6">
    <location>
        <begin position="63"/>
        <end position="160"/>
    </location>
</feature>
<dbReference type="GeneID" id="87897917"/>
<evidence type="ECO:0000256" key="4">
    <source>
        <dbReference type="ARBA" id="ARBA00023136"/>
    </source>
</evidence>
<feature type="transmembrane region" description="Helical" evidence="5">
    <location>
        <begin position="99"/>
        <end position="118"/>
    </location>
</feature>
<feature type="transmembrane region" description="Helical" evidence="5">
    <location>
        <begin position="208"/>
        <end position="227"/>
    </location>
</feature>
<evidence type="ECO:0000256" key="5">
    <source>
        <dbReference type="SAM" id="Phobius"/>
    </source>
</evidence>
<proteinExistence type="predicted"/>
<keyword evidence="4 5" id="KW-0472">Membrane</keyword>
<name>A0ABR0FGQ8_9PEZI</name>
<reference evidence="7 8" key="1">
    <citation type="journal article" date="2023" name="bioRxiv">
        <title>High-quality genome assemblies of four members of thePodospora anserinaspecies complex.</title>
        <authorList>
            <person name="Ament-Velasquez S.L."/>
            <person name="Vogan A.A."/>
            <person name="Wallerman O."/>
            <person name="Hartmann F."/>
            <person name="Gautier V."/>
            <person name="Silar P."/>
            <person name="Giraud T."/>
            <person name="Johannesson H."/>
        </authorList>
    </citation>
    <scope>NUCLEOTIDE SEQUENCE [LARGE SCALE GENOMIC DNA]</scope>
    <source>
        <strain evidence="7 8">CBS 112042</strain>
    </source>
</reference>
<accession>A0ABR0FGQ8</accession>
<organism evidence="7 8">
    <name type="scientific">Podospora bellae-mahoneyi</name>
    <dbReference type="NCBI Taxonomy" id="2093777"/>
    <lineage>
        <taxon>Eukaryota</taxon>
        <taxon>Fungi</taxon>
        <taxon>Dikarya</taxon>
        <taxon>Ascomycota</taxon>
        <taxon>Pezizomycotina</taxon>
        <taxon>Sordariomycetes</taxon>
        <taxon>Sordariomycetidae</taxon>
        <taxon>Sordariales</taxon>
        <taxon>Podosporaceae</taxon>
        <taxon>Podospora</taxon>
    </lineage>
</organism>
<feature type="transmembrane region" description="Helical" evidence="5">
    <location>
        <begin position="56"/>
        <end position="78"/>
    </location>
</feature>
<gene>
    <name evidence="7" type="ORF">QC761_401420</name>
</gene>
<evidence type="ECO:0000256" key="3">
    <source>
        <dbReference type="ARBA" id="ARBA00022989"/>
    </source>
</evidence>
<dbReference type="InterPro" id="IPR053009">
    <property type="entry name" value="Xanthocillin_Biosynth-Assoc"/>
</dbReference>
<dbReference type="InterPro" id="IPR025423">
    <property type="entry name" value="TMEM205-like"/>
</dbReference>
<keyword evidence="2 5" id="KW-0812">Transmembrane</keyword>
<comment type="caution">
    <text evidence="7">The sequence shown here is derived from an EMBL/GenBank/DDBJ whole genome shotgun (WGS) entry which is preliminary data.</text>
</comment>
<evidence type="ECO:0000313" key="7">
    <source>
        <dbReference type="EMBL" id="KAK4642891.1"/>
    </source>
</evidence>
<dbReference type="Proteomes" id="UP001322138">
    <property type="component" value="Unassembled WGS sequence"/>
</dbReference>
<sequence>MLYLKSRPSPRLEICLLFFFSSRTLTLKRSQRSIYNLAQVSTLSNMSSNCSHFLSALPPLHLLCFSFLLGANLYQSFIMAKISYRALPKSAFRSLQKQAWPFYFRSQSLLVVITAVTIPRDDLVPFEASLMSWVPHAVAFTSAMLNTFIFEPATRKAMVQVTHQETRDGPSCNTTQYDENKVMEDASVRPSSGMVVVKRRFSFSHAMCIHLNLLTLGAVLAYGWTLAARIQ</sequence>
<dbReference type="RefSeq" id="XP_062731867.1">
    <property type="nucleotide sequence ID" value="XM_062878435.1"/>
</dbReference>
<evidence type="ECO:0000256" key="1">
    <source>
        <dbReference type="ARBA" id="ARBA00004370"/>
    </source>
</evidence>
<feature type="transmembrane region" description="Helical" evidence="5">
    <location>
        <begin position="130"/>
        <end position="150"/>
    </location>
</feature>
<keyword evidence="8" id="KW-1185">Reference proteome</keyword>
<keyword evidence="3 5" id="KW-1133">Transmembrane helix</keyword>
<evidence type="ECO:0000256" key="2">
    <source>
        <dbReference type="ARBA" id="ARBA00022692"/>
    </source>
</evidence>
<evidence type="ECO:0000313" key="8">
    <source>
        <dbReference type="Proteomes" id="UP001322138"/>
    </source>
</evidence>
<comment type="subcellular location">
    <subcellularLocation>
        <location evidence="1">Membrane</location>
    </subcellularLocation>
</comment>
<dbReference type="PANTHER" id="PTHR23241:SF102">
    <property type="entry name" value="LD23009P"/>
    <property type="match status" value="1"/>
</dbReference>
<evidence type="ECO:0000259" key="6">
    <source>
        <dbReference type="Pfam" id="PF13664"/>
    </source>
</evidence>
<dbReference type="Pfam" id="PF13664">
    <property type="entry name" value="DUF4149"/>
    <property type="match status" value="1"/>
</dbReference>